<dbReference type="Pfam" id="PF13639">
    <property type="entry name" value="zf-RING_2"/>
    <property type="match status" value="1"/>
</dbReference>
<proteinExistence type="predicted"/>
<evidence type="ECO:0000256" key="2">
    <source>
        <dbReference type="ARBA" id="ARBA00022771"/>
    </source>
</evidence>
<dbReference type="GO" id="GO:0008270">
    <property type="term" value="F:zinc ion binding"/>
    <property type="evidence" value="ECO:0007669"/>
    <property type="project" value="UniProtKB-KW"/>
</dbReference>
<dbReference type="EMBL" id="MN739180">
    <property type="protein sequence ID" value="QHS92494.1"/>
    <property type="molecule type" value="Genomic_DNA"/>
</dbReference>
<dbReference type="PANTHER" id="PTHR22765">
    <property type="entry name" value="RING FINGER AND PROTEASE ASSOCIATED DOMAIN-CONTAINING"/>
    <property type="match status" value="1"/>
</dbReference>
<dbReference type="SMART" id="SM00744">
    <property type="entry name" value="RINGv"/>
    <property type="match status" value="1"/>
</dbReference>
<organism evidence="6">
    <name type="scientific">viral metagenome</name>
    <dbReference type="NCBI Taxonomy" id="1070528"/>
    <lineage>
        <taxon>unclassified sequences</taxon>
        <taxon>metagenomes</taxon>
        <taxon>organismal metagenomes</taxon>
    </lineage>
</organism>
<reference evidence="6" key="1">
    <citation type="journal article" date="2020" name="Nature">
        <title>Giant virus diversity and host interactions through global metagenomics.</title>
        <authorList>
            <person name="Schulz F."/>
            <person name="Roux S."/>
            <person name="Paez-Espino D."/>
            <person name="Jungbluth S."/>
            <person name="Walsh D.A."/>
            <person name="Denef V.J."/>
            <person name="McMahon K.D."/>
            <person name="Konstantinidis K.T."/>
            <person name="Eloe-Fadrosh E.A."/>
            <person name="Kyrpides N.C."/>
            <person name="Woyke T."/>
        </authorList>
    </citation>
    <scope>NUCLEOTIDE SEQUENCE</scope>
    <source>
        <strain evidence="6">GVMAG-M-3300014204-73</strain>
    </source>
</reference>
<accession>A0A6C0BLD7</accession>
<evidence type="ECO:0000256" key="4">
    <source>
        <dbReference type="SAM" id="MobiDB-lite"/>
    </source>
</evidence>
<dbReference type="GO" id="GO:0061630">
    <property type="term" value="F:ubiquitin protein ligase activity"/>
    <property type="evidence" value="ECO:0007669"/>
    <property type="project" value="TreeGrafter"/>
</dbReference>
<feature type="domain" description="RING-type" evidence="5">
    <location>
        <begin position="107"/>
        <end position="148"/>
    </location>
</feature>
<dbReference type="SMART" id="SM00184">
    <property type="entry name" value="RING"/>
    <property type="match status" value="1"/>
</dbReference>
<sequence>MSSEPTPISSSPPLSPSPITETDQINNDRMIALRLMANELAEMLASQLAIGGLTGDNDDNDDNGDANFIEAQTHSMDEYEPNFHPANVQVMNQFVTISSKWDPKSQCSICLDNDEQTTGNVRSPCGHLFHHDCLQEWLTHGDFCPVCRRQWS</sequence>
<dbReference type="AlphaFoldDB" id="A0A6C0BLD7"/>
<evidence type="ECO:0000313" key="6">
    <source>
        <dbReference type="EMBL" id="QHS92494.1"/>
    </source>
</evidence>
<keyword evidence="2" id="KW-0863">Zinc-finger</keyword>
<dbReference type="PROSITE" id="PS50089">
    <property type="entry name" value="ZF_RING_2"/>
    <property type="match status" value="1"/>
</dbReference>
<evidence type="ECO:0000256" key="3">
    <source>
        <dbReference type="ARBA" id="ARBA00022833"/>
    </source>
</evidence>
<name>A0A6C0BLD7_9ZZZZ</name>
<keyword evidence="1" id="KW-0479">Metal-binding</keyword>
<dbReference type="InterPro" id="IPR001841">
    <property type="entry name" value="Znf_RING"/>
</dbReference>
<dbReference type="InterPro" id="IPR011016">
    <property type="entry name" value="Znf_RING-CH"/>
</dbReference>
<evidence type="ECO:0000256" key="1">
    <source>
        <dbReference type="ARBA" id="ARBA00022723"/>
    </source>
</evidence>
<feature type="compositionally biased region" description="Low complexity" evidence="4">
    <location>
        <begin position="1"/>
        <end position="21"/>
    </location>
</feature>
<dbReference type="InterPro" id="IPR051826">
    <property type="entry name" value="E3_ubiquitin-ligase_domain"/>
</dbReference>
<protein>
    <recommendedName>
        <fullName evidence="5">RING-type domain-containing protein</fullName>
    </recommendedName>
</protein>
<dbReference type="GO" id="GO:0006511">
    <property type="term" value="P:ubiquitin-dependent protein catabolic process"/>
    <property type="evidence" value="ECO:0007669"/>
    <property type="project" value="TreeGrafter"/>
</dbReference>
<feature type="region of interest" description="Disordered" evidence="4">
    <location>
        <begin position="1"/>
        <end position="22"/>
    </location>
</feature>
<dbReference type="InterPro" id="IPR013083">
    <property type="entry name" value="Znf_RING/FYVE/PHD"/>
</dbReference>
<dbReference type="Gene3D" id="3.30.40.10">
    <property type="entry name" value="Zinc/RING finger domain, C3HC4 (zinc finger)"/>
    <property type="match status" value="1"/>
</dbReference>
<evidence type="ECO:0000259" key="5">
    <source>
        <dbReference type="PROSITE" id="PS50089"/>
    </source>
</evidence>
<dbReference type="CDD" id="cd16448">
    <property type="entry name" value="RING-H2"/>
    <property type="match status" value="1"/>
</dbReference>
<keyword evidence="3" id="KW-0862">Zinc</keyword>
<dbReference type="SUPFAM" id="SSF57850">
    <property type="entry name" value="RING/U-box"/>
    <property type="match status" value="1"/>
</dbReference>